<sequence>MTVTEAAKRSALPLRVGMIGLDNSRVVTFARLLNDDSHPYHVAGARLVAAWPGLVSPDFPMSAQRFDGFVAELRDRQGIRMTETINEVAEQCDALMLEAVDGRTRADLFERIVAFRKPVFVDKPFALGSADAERMLARAAACGTPLMSCSALRYAAALTEGLQSWGEEAMGADFYGPLPLEPTQAGYFWYGIHTAEMLFRVLGPECVEVRARRTPDHDVIVGGWKDGRIGTIRGTRTGSEQFGGVLHGKTSSRTIEVSAEDKPYLASLLEEIIPFFATGRPPVDTAETLAIIRFLESANRSLLLDKQIKMSIS</sequence>
<dbReference type="EMBL" id="JBHILM010000047">
    <property type="protein sequence ID" value="MFB5684767.1"/>
    <property type="molecule type" value="Genomic_DNA"/>
</dbReference>
<organism evidence="1 2">
    <name type="scientific">Paenibacillus terreus</name>
    <dbReference type="NCBI Taxonomy" id="1387834"/>
    <lineage>
        <taxon>Bacteria</taxon>
        <taxon>Bacillati</taxon>
        <taxon>Bacillota</taxon>
        <taxon>Bacilli</taxon>
        <taxon>Bacillales</taxon>
        <taxon>Paenibacillaceae</taxon>
        <taxon>Paenibacillus</taxon>
    </lineage>
</organism>
<dbReference type="SUPFAM" id="SSF51735">
    <property type="entry name" value="NAD(P)-binding Rossmann-fold domains"/>
    <property type="match status" value="1"/>
</dbReference>
<dbReference type="Gene3D" id="3.40.50.720">
    <property type="entry name" value="NAD(P)-binding Rossmann-like Domain"/>
    <property type="match status" value="1"/>
</dbReference>
<evidence type="ECO:0000313" key="1">
    <source>
        <dbReference type="EMBL" id="MFB5684767.1"/>
    </source>
</evidence>
<dbReference type="Proteomes" id="UP001580407">
    <property type="component" value="Unassembled WGS sequence"/>
</dbReference>
<comment type="caution">
    <text evidence="1">The sequence shown here is derived from an EMBL/GenBank/DDBJ whole genome shotgun (WGS) entry which is preliminary data.</text>
</comment>
<proteinExistence type="predicted"/>
<protein>
    <submittedName>
        <fullName evidence="1">Gfo/Idh/MocA family protein</fullName>
    </submittedName>
</protein>
<dbReference type="InterPro" id="IPR036291">
    <property type="entry name" value="NAD(P)-bd_dom_sf"/>
</dbReference>
<keyword evidence="2" id="KW-1185">Reference proteome</keyword>
<gene>
    <name evidence="1" type="ORF">ACE3NQ_28050</name>
</gene>
<dbReference type="RefSeq" id="WP_375528437.1">
    <property type="nucleotide sequence ID" value="NZ_JBHILM010000047.1"/>
</dbReference>
<accession>A0ABV5BGD2</accession>
<name>A0ABV5BGD2_9BACL</name>
<evidence type="ECO:0000313" key="2">
    <source>
        <dbReference type="Proteomes" id="UP001580407"/>
    </source>
</evidence>
<reference evidence="1 2" key="1">
    <citation type="submission" date="2024-09" db="EMBL/GenBank/DDBJ databases">
        <authorList>
            <person name="Ruan L."/>
        </authorList>
    </citation>
    <scope>NUCLEOTIDE SEQUENCE [LARGE SCALE GENOMIC DNA]</scope>
    <source>
        <strain evidence="1 2">D33</strain>
    </source>
</reference>